<protein>
    <submittedName>
        <fullName evidence="3">Peptidoglycan/LPS O-acetylase OafA/YrhL, contains acyltransferase and SGNH-hydrolase domains</fullName>
    </submittedName>
</protein>
<feature type="transmembrane region" description="Helical" evidence="1">
    <location>
        <begin position="46"/>
        <end position="65"/>
    </location>
</feature>
<gene>
    <name evidence="3" type="ORF">SAMN05421828_106157</name>
</gene>
<keyword evidence="1" id="KW-0812">Transmembrane</keyword>
<dbReference type="GO" id="GO:0016747">
    <property type="term" value="F:acyltransferase activity, transferring groups other than amino-acyl groups"/>
    <property type="evidence" value="ECO:0007669"/>
    <property type="project" value="InterPro"/>
</dbReference>
<evidence type="ECO:0000259" key="2">
    <source>
        <dbReference type="Pfam" id="PF01757"/>
    </source>
</evidence>
<feature type="domain" description="Acyltransferase 3" evidence="2">
    <location>
        <begin position="9"/>
        <end position="333"/>
    </location>
</feature>
<evidence type="ECO:0000313" key="3">
    <source>
        <dbReference type="EMBL" id="SIQ58643.1"/>
    </source>
</evidence>
<dbReference type="GO" id="GO:0016787">
    <property type="term" value="F:hydrolase activity"/>
    <property type="evidence" value="ECO:0007669"/>
    <property type="project" value="UniProtKB-KW"/>
</dbReference>
<dbReference type="PANTHER" id="PTHR23028">
    <property type="entry name" value="ACETYLTRANSFERASE"/>
    <property type="match status" value="1"/>
</dbReference>
<keyword evidence="3" id="KW-0808">Transferase</keyword>
<feature type="transmembrane region" description="Helical" evidence="1">
    <location>
        <begin position="7"/>
        <end position="26"/>
    </location>
</feature>
<dbReference type="PANTHER" id="PTHR23028:SF131">
    <property type="entry name" value="BLR2367 PROTEIN"/>
    <property type="match status" value="1"/>
</dbReference>
<name>A0A8G2CJT2_ACIRU</name>
<dbReference type="InterPro" id="IPR050879">
    <property type="entry name" value="Acyltransferase_3"/>
</dbReference>
<feature type="transmembrane region" description="Helical" evidence="1">
    <location>
        <begin position="316"/>
        <end position="337"/>
    </location>
</feature>
<keyword evidence="3" id="KW-0012">Acyltransferase</keyword>
<comment type="caution">
    <text evidence="3">The sequence shown here is derived from an EMBL/GenBank/DDBJ whole genome shotgun (WGS) entry which is preliminary data.</text>
</comment>
<dbReference type="EMBL" id="FTNE01000006">
    <property type="protein sequence ID" value="SIQ58643.1"/>
    <property type="molecule type" value="Genomic_DNA"/>
</dbReference>
<keyword evidence="4" id="KW-1185">Reference proteome</keyword>
<dbReference type="GO" id="GO:0016020">
    <property type="term" value="C:membrane"/>
    <property type="evidence" value="ECO:0007669"/>
    <property type="project" value="TreeGrafter"/>
</dbReference>
<evidence type="ECO:0000313" key="4">
    <source>
        <dbReference type="Proteomes" id="UP000186308"/>
    </source>
</evidence>
<dbReference type="RefSeq" id="WP_029311266.1">
    <property type="nucleotide sequence ID" value="NZ_FTNE01000006.1"/>
</dbReference>
<sequence length="364" mass="39910">MNKTRELTDLTACRALFALWVFAYHANLHAQFSRWLGPLGAVIHHGYLGVDGFFVLSGFILTRVDNRIPLTRQGLLHFWGKRLARLYPVHLAVIVLLGAIFIGGVAIGITPRHPYRFGTLALIENLALVQSWGGLHHWTWNYPSWSISTEWAGYLLFPFMVASLAIFFNLAVVAAMPLCFFILCVVAFVYHGLNLTFAASMLRFFPEFIAGMATVTIVPMLADEASGITIGLIGAALAAGFAWAGHDASTVFGLWLMIYGFAMQGDAERTAYLGRIKPLRALGIMSYAFYMSFAPAELVTAQLFRRLAIAPAHAPLPYTAVLALLTLGLGIVLHLLIEKPARVALNRRLDPARAEALAEGSVPL</sequence>
<dbReference type="InterPro" id="IPR002656">
    <property type="entry name" value="Acyl_transf_3_dom"/>
</dbReference>
<accession>A0A8G2CJT2</accession>
<feature type="transmembrane region" description="Helical" evidence="1">
    <location>
        <begin position="282"/>
        <end position="304"/>
    </location>
</feature>
<proteinExistence type="predicted"/>
<evidence type="ECO:0000256" key="1">
    <source>
        <dbReference type="SAM" id="Phobius"/>
    </source>
</evidence>
<reference evidence="3 4" key="1">
    <citation type="submission" date="2017-01" db="EMBL/GenBank/DDBJ databases">
        <authorList>
            <person name="Varghese N."/>
            <person name="Submissions S."/>
        </authorList>
    </citation>
    <scope>NUCLEOTIDE SEQUENCE [LARGE SCALE GENOMIC DNA]</scope>
    <source>
        <strain evidence="3 4">ATCC 35905</strain>
    </source>
</reference>
<keyword evidence="1" id="KW-1133">Transmembrane helix</keyword>
<feature type="transmembrane region" description="Helical" evidence="1">
    <location>
        <begin position="86"/>
        <end position="109"/>
    </location>
</feature>
<dbReference type="Pfam" id="PF01757">
    <property type="entry name" value="Acyl_transf_3"/>
    <property type="match status" value="1"/>
</dbReference>
<dbReference type="GO" id="GO:0000271">
    <property type="term" value="P:polysaccharide biosynthetic process"/>
    <property type="evidence" value="ECO:0007669"/>
    <property type="project" value="TreeGrafter"/>
</dbReference>
<keyword evidence="3" id="KW-0378">Hydrolase</keyword>
<dbReference type="AlphaFoldDB" id="A0A8G2CJT2"/>
<feature type="transmembrane region" description="Helical" evidence="1">
    <location>
        <begin position="228"/>
        <end position="261"/>
    </location>
</feature>
<dbReference type="Proteomes" id="UP000186308">
    <property type="component" value="Unassembled WGS sequence"/>
</dbReference>
<organism evidence="3 4">
    <name type="scientific">Acidiphilium rubrum</name>
    <dbReference type="NCBI Taxonomy" id="526"/>
    <lineage>
        <taxon>Bacteria</taxon>
        <taxon>Pseudomonadati</taxon>
        <taxon>Pseudomonadota</taxon>
        <taxon>Alphaproteobacteria</taxon>
        <taxon>Acetobacterales</taxon>
        <taxon>Acidocellaceae</taxon>
        <taxon>Acidiphilium</taxon>
    </lineage>
</organism>
<dbReference type="OrthoDB" id="505919at2"/>
<keyword evidence="1" id="KW-0472">Membrane</keyword>